<sequence length="102" mass="10661">VLEAIALPTSVSEGGDGRPFRVSATIVSLIGAFAMAVTFKDLSVLMGFVGATGDIMLNFAVPGMFLIEVGTKTNDRRSKWLGSFLLITGIVMAILSLIGLLA</sequence>
<name>A0A6A5AF41_APHAT</name>
<dbReference type="EMBL" id="VJMI01013674">
    <property type="protein sequence ID" value="KAF0747160.1"/>
    <property type="molecule type" value="Genomic_DNA"/>
</dbReference>
<evidence type="ECO:0000256" key="4">
    <source>
        <dbReference type="ARBA" id="ARBA00023136"/>
    </source>
</evidence>
<evidence type="ECO:0000256" key="1">
    <source>
        <dbReference type="ARBA" id="ARBA00004370"/>
    </source>
</evidence>
<feature type="domain" description="Amino acid transporter transmembrane" evidence="6">
    <location>
        <begin position="20"/>
        <end position="99"/>
    </location>
</feature>
<dbReference type="Pfam" id="PF01490">
    <property type="entry name" value="Aa_trans"/>
    <property type="match status" value="1"/>
</dbReference>
<feature type="transmembrane region" description="Helical" evidence="5">
    <location>
        <begin position="20"/>
        <end position="39"/>
    </location>
</feature>
<dbReference type="InterPro" id="IPR013057">
    <property type="entry name" value="AA_transpt_TM"/>
</dbReference>
<evidence type="ECO:0000259" key="6">
    <source>
        <dbReference type="Pfam" id="PF01490"/>
    </source>
</evidence>
<evidence type="ECO:0000313" key="8">
    <source>
        <dbReference type="Proteomes" id="UP000469452"/>
    </source>
</evidence>
<protein>
    <recommendedName>
        <fullName evidence="6">Amino acid transporter transmembrane domain-containing protein</fullName>
    </recommendedName>
</protein>
<keyword evidence="4 5" id="KW-0472">Membrane</keyword>
<proteinExistence type="predicted"/>
<feature type="transmembrane region" description="Helical" evidence="5">
    <location>
        <begin position="45"/>
        <end position="68"/>
    </location>
</feature>
<comment type="subcellular location">
    <subcellularLocation>
        <location evidence="1">Membrane</location>
    </subcellularLocation>
</comment>
<evidence type="ECO:0000256" key="2">
    <source>
        <dbReference type="ARBA" id="ARBA00022692"/>
    </source>
</evidence>
<dbReference type="AlphaFoldDB" id="A0A6A5AF41"/>
<comment type="caution">
    <text evidence="7">The sequence shown here is derived from an EMBL/GenBank/DDBJ whole genome shotgun (WGS) entry which is preliminary data.</text>
</comment>
<dbReference type="GO" id="GO:0016020">
    <property type="term" value="C:membrane"/>
    <property type="evidence" value="ECO:0007669"/>
    <property type="project" value="UniProtKB-SubCell"/>
</dbReference>
<organism evidence="7 8">
    <name type="scientific">Aphanomyces astaci</name>
    <name type="common">Crayfish plague agent</name>
    <dbReference type="NCBI Taxonomy" id="112090"/>
    <lineage>
        <taxon>Eukaryota</taxon>
        <taxon>Sar</taxon>
        <taxon>Stramenopiles</taxon>
        <taxon>Oomycota</taxon>
        <taxon>Saprolegniomycetes</taxon>
        <taxon>Saprolegniales</taxon>
        <taxon>Verrucalvaceae</taxon>
        <taxon>Aphanomyces</taxon>
    </lineage>
</organism>
<feature type="transmembrane region" description="Helical" evidence="5">
    <location>
        <begin position="80"/>
        <end position="101"/>
    </location>
</feature>
<accession>A0A6A5AF41</accession>
<gene>
    <name evidence="7" type="ORF">AaE_007836</name>
</gene>
<dbReference type="Proteomes" id="UP000469452">
    <property type="component" value="Unassembled WGS sequence"/>
</dbReference>
<keyword evidence="2 5" id="KW-0812">Transmembrane</keyword>
<evidence type="ECO:0000313" key="7">
    <source>
        <dbReference type="EMBL" id="KAF0747160.1"/>
    </source>
</evidence>
<keyword evidence="3 5" id="KW-1133">Transmembrane helix</keyword>
<dbReference type="VEuPathDB" id="FungiDB:H257_09024"/>
<reference evidence="7 8" key="1">
    <citation type="submission" date="2019-06" db="EMBL/GenBank/DDBJ databases">
        <title>Genomics analysis of Aphanomyces spp. identifies a new class of oomycete effector associated with host adaptation.</title>
        <authorList>
            <person name="Gaulin E."/>
        </authorList>
    </citation>
    <scope>NUCLEOTIDE SEQUENCE [LARGE SCALE GENOMIC DNA]</scope>
    <source>
        <strain evidence="7 8">E</strain>
    </source>
</reference>
<evidence type="ECO:0000256" key="5">
    <source>
        <dbReference type="SAM" id="Phobius"/>
    </source>
</evidence>
<feature type="non-terminal residue" evidence="7">
    <location>
        <position position="1"/>
    </location>
</feature>
<evidence type="ECO:0000256" key="3">
    <source>
        <dbReference type="ARBA" id="ARBA00022989"/>
    </source>
</evidence>